<proteinExistence type="predicted"/>
<accession>A0A6J5LGU2</accession>
<gene>
    <name evidence="1" type="ORF">UFOVP134_45</name>
</gene>
<dbReference type="EMBL" id="LR796258">
    <property type="protein sequence ID" value="CAB4132150.1"/>
    <property type="molecule type" value="Genomic_DNA"/>
</dbReference>
<name>A0A6J5LGU2_9CAUD</name>
<protein>
    <submittedName>
        <fullName evidence="1">Uncharacterized protein</fullName>
    </submittedName>
</protein>
<reference evidence="1" key="1">
    <citation type="submission" date="2020-04" db="EMBL/GenBank/DDBJ databases">
        <authorList>
            <person name="Chiriac C."/>
            <person name="Salcher M."/>
            <person name="Ghai R."/>
            <person name="Kavagutti S V."/>
        </authorList>
    </citation>
    <scope>NUCLEOTIDE SEQUENCE</scope>
</reference>
<sequence>MAFQSPSAKNFFLTPAAADLGLGDQLRQQLDDTLAQRRKLSGNPGFMDPALGSAAMRSLGLSTINGTTGPV</sequence>
<organism evidence="1">
    <name type="scientific">uncultured Caudovirales phage</name>
    <dbReference type="NCBI Taxonomy" id="2100421"/>
    <lineage>
        <taxon>Viruses</taxon>
        <taxon>Duplodnaviria</taxon>
        <taxon>Heunggongvirae</taxon>
        <taxon>Uroviricota</taxon>
        <taxon>Caudoviricetes</taxon>
        <taxon>Peduoviridae</taxon>
        <taxon>Maltschvirus</taxon>
        <taxon>Maltschvirus maltsch</taxon>
    </lineage>
</organism>
<evidence type="ECO:0000313" key="1">
    <source>
        <dbReference type="EMBL" id="CAB4132150.1"/>
    </source>
</evidence>